<name>A0A8B8CQD1_CRAVI</name>
<dbReference type="GeneID" id="111120749"/>
<keyword evidence="2" id="KW-1185">Reference proteome</keyword>
<dbReference type="RefSeq" id="XP_022317394.1">
    <property type="nucleotide sequence ID" value="XM_022461686.1"/>
</dbReference>
<sequence length="525" mass="60336">MKGHTYIREECSICREMFQAGGGAITHLQCAHDRGDGELIPRLIRLNRNQPAEEHSNTAAVEDDVVNLPRYIGEYRYHPETGTYMTPERGVLEYLAVKFTYLLFLCLIAFLAYPIVQVVWRETFPYSAKFVSNSPQLEILNSGKCIRNSGFNFWNNSLENLNGIAGRVPVRLLDFPDTKILISYIVNEGVKTGDILLQIGFIPTHSMDKKRFIYDEGLAVTIEVQENDVKLVISHFGVNIKEKHLSGNEKGTVFSGTLTLRKERQNISVYLKAKNGENLLHERQELYFSTDIRRAPEGKFIHTFEYVYNNREDSWPVFNACNRKKAIVVLSSKLFHEPSCNKNIYISKNGQQISNIKQDGFTKCGHTSPETKTASVIYARSNSSLHSHNPFMIRVKNYNFSFDLEFAKGLNSETKPTLVFQLQIESLEQKFVIGLTLVKKNVQVIYWFHNSNISVDYLPLENSFRLIRLTFALEVNYHLKTIKTDVRDVSNDKRYVHEFSNVFFWETPYLHVGMTKGAVTEACFN</sequence>
<evidence type="ECO:0000313" key="2">
    <source>
        <dbReference type="Proteomes" id="UP000694844"/>
    </source>
</evidence>
<dbReference type="KEGG" id="cvn:111120749"/>
<proteinExistence type="predicted"/>
<reference evidence="3 4" key="1">
    <citation type="submission" date="2025-04" db="UniProtKB">
        <authorList>
            <consortium name="RefSeq"/>
        </authorList>
    </citation>
    <scope>IDENTIFICATION</scope>
    <source>
        <tissue evidence="3 4">Whole sample</tissue>
    </source>
</reference>
<organism evidence="2 3">
    <name type="scientific">Crassostrea virginica</name>
    <name type="common">Eastern oyster</name>
    <dbReference type="NCBI Taxonomy" id="6565"/>
    <lineage>
        <taxon>Eukaryota</taxon>
        <taxon>Metazoa</taxon>
        <taxon>Spiralia</taxon>
        <taxon>Lophotrochozoa</taxon>
        <taxon>Mollusca</taxon>
        <taxon>Bivalvia</taxon>
        <taxon>Autobranchia</taxon>
        <taxon>Pteriomorphia</taxon>
        <taxon>Ostreida</taxon>
        <taxon>Ostreoidea</taxon>
        <taxon>Ostreidae</taxon>
        <taxon>Crassostrea</taxon>
    </lineage>
</organism>
<gene>
    <name evidence="3 4 5" type="primary">LOC111120749</name>
</gene>
<dbReference type="Proteomes" id="UP000694844">
    <property type="component" value="Chromosome 2"/>
</dbReference>
<dbReference type="AlphaFoldDB" id="A0A8B8CQD1"/>
<keyword evidence="1" id="KW-1133">Transmembrane helix</keyword>
<keyword evidence="1" id="KW-0812">Transmembrane</keyword>
<keyword evidence="1" id="KW-0472">Membrane</keyword>
<evidence type="ECO:0000313" key="5">
    <source>
        <dbReference type="RefSeq" id="XP_022317396.1"/>
    </source>
</evidence>
<evidence type="ECO:0000313" key="3">
    <source>
        <dbReference type="RefSeq" id="XP_022317394.1"/>
    </source>
</evidence>
<accession>A0A8B8CQD1</accession>
<protein>
    <submittedName>
        <fullName evidence="3 4">Uncharacterized protein LOC111120749 isoform X1</fullName>
    </submittedName>
</protein>
<feature type="transmembrane region" description="Helical" evidence="1">
    <location>
        <begin position="99"/>
        <end position="120"/>
    </location>
</feature>
<dbReference type="RefSeq" id="XP_022317396.1">
    <property type="nucleotide sequence ID" value="XM_022461688.1"/>
</dbReference>
<evidence type="ECO:0000256" key="1">
    <source>
        <dbReference type="SAM" id="Phobius"/>
    </source>
</evidence>
<evidence type="ECO:0000313" key="4">
    <source>
        <dbReference type="RefSeq" id="XP_022317395.1"/>
    </source>
</evidence>
<dbReference type="RefSeq" id="XP_022317395.1">
    <property type="nucleotide sequence ID" value="XM_022461687.1"/>
</dbReference>
<dbReference type="OrthoDB" id="290834at2759"/>